<comment type="caution">
    <text evidence="14">The sequence shown here is derived from an EMBL/GenBank/DDBJ whole genome shotgun (WGS) entry which is preliminary data.</text>
</comment>
<dbReference type="PROSITE" id="PS00138">
    <property type="entry name" value="SUBTILASE_SER"/>
    <property type="match status" value="1"/>
</dbReference>
<keyword evidence="6 9" id="KW-0378">Hydrolase</keyword>
<feature type="active site" description="Charge relay system" evidence="8 9">
    <location>
        <position position="597"/>
    </location>
</feature>
<evidence type="ECO:0000256" key="7">
    <source>
        <dbReference type="ARBA" id="ARBA00022825"/>
    </source>
</evidence>
<dbReference type="Gene3D" id="3.50.30.30">
    <property type="match status" value="1"/>
</dbReference>
<dbReference type="RefSeq" id="WP_213001392.1">
    <property type="nucleotide sequence ID" value="NZ_BAAATW010000007.1"/>
</dbReference>
<dbReference type="GO" id="GO:0006508">
    <property type="term" value="P:proteolysis"/>
    <property type="evidence" value="ECO:0007669"/>
    <property type="project" value="UniProtKB-KW"/>
</dbReference>
<feature type="chain" id="PRO_5036742494" evidence="11">
    <location>
        <begin position="33"/>
        <end position="1029"/>
    </location>
</feature>
<dbReference type="GO" id="GO:0004252">
    <property type="term" value="F:serine-type endopeptidase activity"/>
    <property type="evidence" value="ECO:0007669"/>
    <property type="project" value="UniProtKB-UniRule"/>
</dbReference>
<keyword evidence="3" id="KW-0964">Secreted</keyword>
<organism evidence="14 15">
    <name type="scientific">Winogradskya consettensis</name>
    <dbReference type="NCBI Taxonomy" id="113560"/>
    <lineage>
        <taxon>Bacteria</taxon>
        <taxon>Bacillati</taxon>
        <taxon>Actinomycetota</taxon>
        <taxon>Actinomycetes</taxon>
        <taxon>Micromonosporales</taxon>
        <taxon>Micromonosporaceae</taxon>
        <taxon>Winogradskya</taxon>
    </lineage>
</organism>
<evidence type="ECO:0000259" key="13">
    <source>
        <dbReference type="Pfam" id="PF02225"/>
    </source>
</evidence>
<keyword evidence="4 9" id="KW-0645">Protease</keyword>
<dbReference type="InterPro" id="IPR050131">
    <property type="entry name" value="Peptidase_S8_subtilisin-like"/>
</dbReference>
<dbReference type="PRINTS" id="PR00723">
    <property type="entry name" value="SUBTILISIN"/>
</dbReference>
<reference evidence="14" key="1">
    <citation type="submission" date="2021-03" db="EMBL/GenBank/DDBJ databases">
        <title>Whole genome shotgun sequence of Actinoplanes consettensis NBRC 14913.</title>
        <authorList>
            <person name="Komaki H."/>
            <person name="Tamura T."/>
        </authorList>
    </citation>
    <scope>NUCLEOTIDE SEQUENCE</scope>
    <source>
        <strain evidence="14">NBRC 14913</strain>
    </source>
</reference>
<evidence type="ECO:0000256" key="10">
    <source>
        <dbReference type="RuleBase" id="RU003355"/>
    </source>
</evidence>
<evidence type="ECO:0000256" key="9">
    <source>
        <dbReference type="PROSITE-ProRule" id="PRU01240"/>
    </source>
</evidence>
<protein>
    <submittedName>
        <fullName evidence="14">Peptidase S8</fullName>
    </submittedName>
</protein>
<keyword evidence="2" id="KW-0134">Cell wall</keyword>
<dbReference type="SUPFAM" id="SSF52025">
    <property type="entry name" value="PA domain"/>
    <property type="match status" value="1"/>
</dbReference>
<evidence type="ECO:0000259" key="12">
    <source>
        <dbReference type="Pfam" id="PF00082"/>
    </source>
</evidence>
<feature type="active site" description="Charge relay system" evidence="8 9">
    <location>
        <position position="263"/>
    </location>
</feature>
<dbReference type="PROSITE" id="PS00136">
    <property type="entry name" value="SUBTILASE_ASP"/>
    <property type="match status" value="1"/>
</dbReference>
<keyword evidence="5 11" id="KW-0732">Signal</keyword>
<dbReference type="InterPro" id="IPR003137">
    <property type="entry name" value="PA_domain"/>
</dbReference>
<keyword evidence="7 9" id="KW-0720">Serine protease</keyword>
<dbReference type="PANTHER" id="PTHR43806">
    <property type="entry name" value="PEPTIDASE S8"/>
    <property type="match status" value="1"/>
</dbReference>
<proteinExistence type="inferred from homology"/>
<dbReference type="InterPro" id="IPR034213">
    <property type="entry name" value="S8_Vpr-like"/>
</dbReference>
<name>A0A919VX08_9ACTN</name>
<sequence length="1029" mass="104374">MRLIRSQLTRAAGVGLLITALGVVSTSTGAFAAPGDRPGFEPVPAGSKVTGVPLALKNKPVTVMVQLSGDPVAVTDAAAATPLTTTQKKQRRDQLGKEQAPVVQKVRGLGGTVLGTYQHAYNGVKVRINANELDTLAAAPDVVGVHAVQTVKPDNTNGVPLIGAPQAWSAPDKYRGEGVKVAIIDTGIDYTHADFGGPGTVAAYDKAHATETQAADPALFGPKAAKVKGGIDLVGDTYDADPASANYQPVPVPDANPLDCNGHGSHVAGTTAGYGVLSNGKTYKGTYDTKTVGANSWTVGPGAAPKADLYAVRVFGCTGSTDMVVDAIEWAVANDMDVINMSLGSSFGSADSPDAVAAENAAKDGVIVVASAGNSGHNPYIVGSPSTATGVISVAANDPVPSFPGASLALGTGTTLDAINANGATFADGLTLPVKVLGNGAGGIALGCSVAEFDQPGVAGALVVVARGTCARVAKAVYGQEAGAAAVLMVNSDASYPPFEGAITSNADTGEPANVTIPFLGVPNTAAAALVAADGSTTTLTNKNLSNPNYLGFASFTSGGARTGDSWLKPDVTAPGVSIVSAGSGTGNGPATESGTSMAAPHTAGEAALVKQAHPDWRKSEYWKAAIVNTADPAKVTGYSTRLGGSGLIQVPGAVDTQVVALGDSGTATLNYGFAELGADYSRNKLVKVKNFGRTAATFTVSVARAAGSPHKVKLQKTRVTVPARGTAAVAVTLEVPAATAGDSSAFQDVAGLVTFTPVGRSNSGVALRVPYYLVPQAVSNVHTDLNTAALRAKGTATATVTNRRGATTGTADFYAWGLSDPDEGQGSTDLKAVGVQSLLADDAIQFAVSTHDRWSNAASNEFDIYVDVNADKVDDYVVVAQDYGALTTGDVTGELVTAVFDLRTGGATLEFFADAPTDSSTLALPVLISQLCQEGSPCLSAASPRITYHAASFGLVDPTSDTIAGTATYNVFTPAISTGAFAEVAPNKTVTETITLNRAEFLRNPPQGLLVVSHDNRSRDEAQLIKIG</sequence>
<evidence type="ECO:0000313" key="14">
    <source>
        <dbReference type="EMBL" id="GIM80141.1"/>
    </source>
</evidence>
<accession>A0A919VX08</accession>
<dbReference type="Gene3D" id="3.40.50.200">
    <property type="entry name" value="Peptidase S8/S53 domain"/>
    <property type="match status" value="1"/>
</dbReference>
<feature type="signal peptide" evidence="11">
    <location>
        <begin position="1"/>
        <end position="32"/>
    </location>
</feature>
<dbReference type="InterPro" id="IPR000209">
    <property type="entry name" value="Peptidase_S8/S53_dom"/>
</dbReference>
<dbReference type="AlphaFoldDB" id="A0A919VX08"/>
<evidence type="ECO:0000256" key="2">
    <source>
        <dbReference type="ARBA" id="ARBA00022512"/>
    </source>
</evidence>
<dbReference type="InterPro" id="IPR015500">
    <property type="entry name" value="Peptidase_S8_subtilisin-rel"/>
</dbReference>
<dbReference type="Pfam" id="PF00082">
    <property type="entry name" value="Peptidase_S8"/>
    <property type="match status" value="1"/>
</dbReference>
<dbReference type="InterPro" id="IPR023827">
    <property type="entry name" value="Peptidase_S8_Asp-AS"/>
</dbReference>
<evidence type="ECO:0000313" key="15">
    <source>
        <dbReference type="Proteomes" id="UP000680865"/>
    </source>
</evidence>
<dbReference type="InterPro" id="IPR036852">
    <property type="entry name" value="Peptidase_S8/S53_dom_sf"/>
</dbReference>
<evidence type="ECO:0000256" key="11">
    <source>
        <dbReference type="SAM" id="SignalP"/>
    </source>
</evidence>
<feature type="domain" description="PA" evidence="13">
    <location>
        <begin position="446"/>
        <end position="530"/>
    </location>
</feature>
<dbReference type="Proteomes" id="UP000680865">
    <property type="component" value="Unassembled WGS sequence"/>
</dbReference>
<keyword evidence="15" id="KW-1185">Reference proteome</keyword>
<dbReference type="PANTHER" id="PTHR43806:SF11">
    <property type="entry name" value="CEREVISIN-RELATED"/>
    <property type="match status" value="1"/>
</dbReference>
<dbReference type="EMBL" id="BOQP01000041">
    <property type="protein sequence ID" value="GIM80141.1"/>
    <property type="molecule type" value="Genomic_DNA"/>
</dbReference>
<dbReference type="InterPro" id="IPR046450">
    <property type="entry name" value="PA_dom_sf"/>
</dbReference>
<evidence type="ECO:0000256" key="4">
    <source>
        <dbReference type="ARBA" id="ARBA00022670"/>
    </source>
</evidence>
<dbReference type="PROSITE" id="PS51892">
    <property type="entry name" value="SUBTILASE"/>
    <property type="match status" value="1"/>
</dbReference>
<evidence type="ECO:0000256" key="5">
    <source>
        <dbReference type="ARBA" id="ARBA00022729"/>
    </source>
</evidence>
<dbReference type="CDD" id="cd07474">
    <property type="entry name" value="Peptidases_S8_subtilisin_Vpr-like"/>
    <property type="match status" value="1"/>
</dbReference>
<comment type="similarity">
    <text evidence="1 9 10">Belongs to the peptidase S8 family.</text>
</comment>
<evidence type="ECO:0000256" key="3">
    <source>
        <dbReference type="ARBA" id="ARBA00022525"/>
    </source>
</evidence>
<evidence type="ECO:0000256" key="8">
    <source>
        <dbReference type="PIRSR" id="PIRSR615500-1"/>
    </source>
</evidence>
<dbReference type="SUPFAM" id="SSF52743">
    <property type="entry name" value="Subtilisin-like"/>
    <property type="match status" value="1"/>
</dbReference>
<evidence type="ECO:0000256" key="6">
    <source>
        <dbReference type="ARBA" id="ARBA00022801"/>
    </source>
</evidence>
<dbReference type="Pfam" id="PF02225">
    <property type="entry name" value="PA"/>
    <property type="match status" value="1"/>
</dbReference>
<dbReference type="InterPro" id="IPR023828">
    <property type="entry name" value="Peptidase_S8_Ser-AS"/>
</dbReference>
<evidence type="ECO:0000256" key="1">
    <source>
        <dbReference type="ARBA" id="ARBA00011073"/>
    </source>
</evidence>
<feature type="active site" description="Charge relay system" evidence="8 9">
    <location>
        <position position="185"/>
    </location>
</feature>
<gene>
    <name evidence="14" type="ORF">Aco04nite_69160</name>
</gene>
<feature type="domain" description="Peptidase S8/S53" evidence="12">
    <location>
        <begin position="176"/>
        <end position="644"/>
    </location>
</feature>